<protein>
    <submittedName>
        <fullName evidence="1">Uncharacterized protein</fullName>
    </submittedName>
</protein>
<organism evidence="1">
    <name type="scientific">Fusarium oxysporum f. sp. conglutinans race 2 54008</name>
    <dbReference type="NCBI Taxonomy" id="1089457"/>
    <lineage>
        <taxon>Eukaryota</taxon>
        <taxon>Fungi</taxon>
        <taxon>Dikarya</taxon>
        <taxon>Ascomycota</taxon>
        <taxon>Pezizomycotina</taxon>
        <taxon>Sordariomycetes</taxon>
        <taxon>Hypocreomycetidae</taxon>
        <taxon>Hypocreales</taxon>
        <taxon>Nectriaceae</taxon>
        <taxon>Fusarium</taxon>
        <taxon>Fusarium oxysporum species complex</taxon>
    </lineage>
</organism>
<name>X0IK95_FUSOX</name>
<reference evidence="1" key="1">
    <citation type="submission" date="2011-11" db="EMBL/GenBank/DDBJ databases">
        <title>The Genome Sequence of Fusarium oxysporum PHW808.</title>
        <authorList>
            <consortium name="The Broad Institute Genome Sequencing Platform"/>
            <person name="Ma L.-J."/>
            <person name="Gale L.R."/>
            <person name="Schwartz D.C."/>
            <person name="Zhou S."/>
            <person name="Corby-Kistler H."/>
            <person name="Young S.K."/>
            <person name="Zeng Q."/>
            <person name="Gargeya S."/>
            <person name="Fitzgerald M."/>
            <person name="Haas B."/>
            <person name="Abouelleil A."/>
            <person name="Alvarado L."/>
            <person name="Arachchi H.M."/>
            <person name="Berlin A."/>
            <person name="Brown A."/>
            <person name="Chapman S.B."/>
            <person name="Chen Z."/>
            <person name="Dunbar C."/>
            <person name="Freedman E."/>
            <person name="Gearin G."/>
            <person name="Goldberg J."/>
            <person name="Griggs A."/>
            <person name="Gujja S."/>
            <person name="Heiman D."/>
            <person name="Howarth C."/>
            <person name="Larson L."/>
            <person name="Lui A."/>
            <person name="MacDonald P.J.P."/>
            <person name="Montmayeur A."/>
            <person name="Murphy C."/>
            <person name="Neiman D."/>
            <person name="Pearson M."/>
            <person name="Priest M."/>
            <person name="Roberts A."/>
            <person name="Saif S."/>
            <person name="Shea T."/>
            <person name="Shenoy N."/>
            <person name="Sisk P."/>
            <person name="Stolte C."/>
            <person name="Sykes S."/>
            <person name="Wortman J."/>
            <person name="Nusbaum C."/>
            <person name="Birren B."/>
        </authorList>
    </citation>
    <scope>NUCLEOTIDE SEQUENCE [LARGE SCALE GENOMIC DNA]</scope>
    <source>
        <strain evidence="1">54008</strain>
    </source>
</reference>
<sequence>MDDLTDGLRWAFYLTLSGLWDSFLPSPTSQTPYIAFEFLKH</sequence>
<proteinExistence type="predicted"/>
<gene>
    <name evidence="1" type="ORF">FOPG_11217</name>
</gene>
<reference evidence="1" key="2">
    <citation type="submission" date="2012-05" db="EMBL/GenBank/DDBJ databases">
        <title>The Genome Annotation of Fusarium oxysporum PHW808.</title>
        <authorList>
            <consortium name="The Broad Institute Genomics Platform"/>
            <person name="Ma L.-J."/>
            <person name="Corby-Kistler H."/>
            <person name="Broz K."/>
            <person name="Gale L.R."/>
            <person name="Jonkers W."/>
            <person name="O'Donnell K."/>
            <person name="Ploetz R."/>
            <person name="Steinberg C."/>
            <person name="Schwartz D.C."/>
            <person name="VanEtten H."/>
            <person name="Zhou S."/>
            <person name="Young S.K."/>
            <person name="Zeng Q."/>
            <person name="Gargeya S."/>
            <person name="Fitzgerald M."/>
            <person name="Abouelleil A."/>
            <person name="Alvarado L."/>
            <person name="Chapman S.B."/>
            <person name="Gainer-Dewar J."/>
            <person name="Goldberg J."/>
            <person name="Griggs A."/>
            <person name="Gujja S."/>
            <person name="Hansen M."/>
            <person name="Howarth C."/>
            <person name="Imamovic A."/>
            <person name="Ireland A."/>
            <person name="Larimer J."/>
            <person name="McCowan C."/>
            <person name="Murphy C."/>
            <person name="Pearson M."/>
            <person name="Poon T.W."/>
            <person name="Priest M."/>
            <person name="Roberts A."/>
            <person name="Saif S."/>
            <person name="Shea T."/>
            <person name="Sykes S."/>
            <person name="Wortman J."/>
            <person name="Nusbaum C."/>
            <person name="Birren B."/>
        </authorList>
    </citation>
    <scope>NUCLEOTIDE SEQUENCE</scope>
    <source>
        <strain evidence="1">54008</strain>
    </source>
</reference>
<dbReference type="Proteomes" id="UP000030676">
    <property type="component" value="Unassembled WGS sequence"/>
</dbReference>
<dbReference type="OrthoDB" id="5102891at2759"/>
<dbReference type="AlphaFoldDB" id="X0IK95"/>
<dbReference type="HOGENOM" id="CLU_3279555_0_0_1"/>
<dbReference type="EMBL" id="JH658873">
    <property type="protein sequence ID" value="EXL73544.1"/>
    <property type="molecule type" value="Genomic_DNA"/>
</dbReference>
<accession>X0IK95</accession>
<evidence type="ECO:0000313" key="1">
    <source>
        <dbReference type="EMBL" id="EXL73544.1"/>
    </source>
</evidence>